<proteinExistence type="predicted"/>
<dbReference type="PANTHER" id="PTHR43056:SF5">
    <property type="entry name" value="PEPTIDASE S9 PROLYL OLIGOPEPTIDASE CATALYTIC DOMAIN-CONTAINING PROTEIN"/>
    <property type="match status" value="1"/>
</dbReference>
<dbReference type="PANTHER" id="PTHR43056">
    <property type="entry name" value="PEPTIDASE S9 PROLYL OLIGOPEPTIDASE"/>
    <property type="match status" value="1"/>
</dbReference>
<evidence type="ECO:0000313" key="3">
    <source>
        <dbReference type="Proteomes" id="UP000321595"/>
    </source>
</evidence>
<dbReference type="EMBL" id="CP042467">
    <property type="protein sequence ID" value="QED29125.1"/>
    <property type="molecule type" value="Genomic_DNA"/>
</dbReference>
<dbReference type="PRINTS" id="PR00862">
    <property type="entry name" value="PROLIGOPTASE"/>
</dbReference>
<dbReference type="InterPro" id="IPR002470">
    <property type="entry name" value="Peptidase_S9A"/>
</dbReference>
<dbReference type="SUPFAM" id="SSF82171">
    <property type="entry name" value="DPP6 N-terminal domain-like"/>
    <property type="match status" value="1"/>
</dbReference>
<dbReference type="RefSeq" id="WP_146962188.1">
    <property type="nucleotide sequence ID" value="NZ_CP042467.1"/>
</dbReference>
<name>A0A5B8XU74_9DELT</name>
<feature type="domain" description="Peptidase S9 prolyl oligopeptidase catalytic" evidence="1">
    <location>
        <begin position="404"/>
        <end position="609"/>
    </location>
</feature>
<dbReference type="InterPro" id="IPR011042">
    <property type="entry name" value="6-blade_b-propeller_TolB-like"/>
</dbReference>
<dbReference type="Pfam" id="PF07676">
    <property type="entry name" value="PD40"/>
    <property type="match status" value="2"/>
</dbReference>
<evidence type="ECO:0000313" key="2">
    <source>
        <dbReference type="EMBL" id="QED29125.1"/>
    </source>
</evidence>
<reference evidence="2 3" key="1">
    <citation type="submission" date="2019-08" db="EMBL/GenBank/DDBJ databases">
        <authorList>
            <person name="Liang Q."/>
        </authorList>
    </citation>
    <scope>NUCLEOTIDE SEQUENCE [LARGE SCALE GENOMIC DNA]</scope>
    <source>
        <strain evidence="2 3">V1718</strain>
    </source>
</reference>
<dbReference type="Gene3D" id="2.120.10.30">
    <property type="entry name" value="TolB, C-terminal domain"/>
    <property type="match status" value="1"/>
</dbReference>
<keyword evidence="3" id="KW-1185">Reference proteome</keyword>
<dbReference type="AlphaFoldDB" id="A0A5B8XU74"/>
<dbReference type="Gene3D" id="3.40.50.1820">
    <property type="entry name" value="alpha/beta hydrolase"/>
    <property type="match status" value="1"/>
</dbReference>
<dbReference type="OrthoDB" id="4269629at2"/>
<dbReference type="SUPFAM" id="SSF53474">
    <property type="entry name" value="alpha/beta-Hydrolases"/>
    <property type="match status" value="1"/>
</dbReference>
<evidence type="ECO:0000259" key="1">
    <source>
        <dbReference type="Pfam" id="PF00326"/>
    </source>
</evidence>
<dbReference type="Proteomes" id="UP000321595">
    <property type="component" value="Chromosome"/>
</dbReference>
<dbReference type="InterPro" id="IPR029058">
    <property type="entry name" value="AB_hydrolase_fold"/>
</dbReference>
<gene>
    <name evidence="2" type="ORF">FRD01_18140</name>
</gene>
<protein>
    <submittedName>
        <fullName evidence="2">Prolyl oligopeptidase family serine peptidase</fullName>
    </submittedName>
</protein>
<dbReference type="Pfam" id="PF00326">
    <property type="entry name" value="Peptidase_S9"/>
    <property type="match status" value="1"/>
</dbReference>
<dbReference type="InterPro" id="IPR001375">
    <property type="entry name" value="Peptidase_S9_cat"/>
</dbReference>
<dbReference type="Gene3D" id="2.120.10.60">
    <property type="entry name" value="Tricorn protease N-terminal domain"/>
    <property type="match status" value="1"/>
</dbReference>
<organism evidence="2 3">
    <name type="scientific">Microvenator marinus</name>
    <dbReference type="NCBI Taxonomy" id="2600177"/>
    <lineage>
        <taxon>Bacteria</taxon>
        <taxon>Deltaproteobacteria</taxon>
        <taxon>Bradymonadales</taxon>
        <taxon>Microvenatoraceae</taxon>
        <taxon>Microvenator</taxon>
    </lineage>
</organism>
<dbReference type="KEGG" id="bbae:FRD01_18140"/>
<dbReference type="GO" id="GO:0004252">
    <property type="term" value="F:serine-type endopeptidase activity"/>
    <property type="evidence" value="ECO:0007669"/>
    <property type="project" value="InterPro"/>
</dbReference>
<dbReference type="InterPro" id="IPR011659">
    <property type="entry name" value="WD40"/>
</dbReference>
<dbReference type="GO" id="GO:0006508">
    <property type="term" value="P:proteolysis"/>
    <property type="evidence" value="ECO:0007669"/>
    <property type="project" value="InterPro"/>
</dbReference>
<sequence>MKDQFSSPVTIEMLSGEKKFRDVKWAPDGQTLVWCEQRGPQGVVVVSPKGHATRDVSADLNVRGSVGYGGGEFDVSEDWVVFVADSRLWKVGLHTGAPSPITPAHPGGIAAPEISPDQKWVIYTFSDGVEDAIAIAPMHGKNWPQKLVIDRADFYMQPTWSPDGRCIAWAQWRQPAMPWDETELCLAKLKIGSESVEVESVEVIASGHDLCSQCPRFSPDGMWLAYISDPEGFAHIWVRNLKTGESKALTSGDLEYGGPAWVQGLRFLDWSPDSKELLVCANERGVVRLQRVDLNGTVHAEPLAERYTSVGQPTWSKLGYKAFIGSSSTVSTRVVVLDEREVVAARATAESLTPDALSEMQAISWKVDGVDVFGNYYPPTKLAGELPPAIIMVHGGPTSQRTASFDARNQFFATRGFAVLDVNYRGSTGYGREYQDALRGEWGIVDVKDLVEGAKHLALAGLADPEKLVILGGSSGGYAVLQALTDYPGIFKAGVCLYGIGNLFSLAMGTHKFEAAYNDILVGPLPEASKLYRERSPLFKADKIQDALAVYHGKEDKVVPIDQAEGIVAAIRRRGVPHTYHVYENEGHGWRHPENIKHFYTTLLQFLQERVIFA</sequence>
<accession>A0A5B8XU74</accession>
<dbReference type="InterPro" id="IPR050585">
    <property type="entry name" value="Xaa-Pro_dipeptidyl-ppase/CocE"/>
</dbReference>